<keyword evidence="7" id="KW-0057">Aromatic amino acid biosynthesis</keyword>
<keyword evidence="4" id="KW-0028">Amino-acid biosynthesis</keyword>
<dbReference type="CDD" id="cd00331">
    <property type="entry name" value="IGPS"/>
    <property type="match status" value="1"/>
</dbReference>
<dbReference type="Proteomes" id="UP000610960">
    <property type="component" value="Unassembled WGS sequence"/>
</dbReference>
<dbReference type="PANTHER" id="PTHR22854">
    <property type="entry name" value="TRYPTOPHAN BIOSYNTHESIS PROTEIN"/>
    <property type="match status" value="1"/>
</dbReference>
<keyword evidence="6" id="KW-0822">Tryptophan biosynthesis</keyword>
<dbReference type="InterPro" id="IPR013785">
    <property type="entry name" value="Aldolase_TIM"/>
</dbReference>
<reference evidence="10" key="2">
    <citation type="submission" date="2020-09" db="EMBL/GenBank/DDBJ databases">
        <authorList>
            <person name="Sun Q."/>
            <person name="Ohkuma M."/>
        </authorList>
    </citation>
    <scope>NUCLEOTIDE SEQUENCE</scope>
    <source>
        <strain evidence="10">JCM 10088</strain>
    </source>
</reference>
<evidence type="ECO:0000259" key="9">
    <source>
        <dbReference type="Pfam" id="PF00218"/>
    </source>
</evidence>
<dbReference type="Gene3D" id="3.20.20.70">
    <property type="entry name" value="Aldolase class I"/>
    <property type="match status" value="1"/>
</dbReference>
<keyword evidence="5" id="KW-0210">Decarboxylase</keyword>
<organism evidence="10 11">
    <name type="scientific">Thermocladium modestius</name>
    <dbReference type="NCBI Taxonomy" id="62609"/>
    <lineage>
        <taxon>Archaea</taxon>
        <taxon>Thermoproteota</taxon>
        <taxon>Thermoprotei</taxon>
        <taxon>Thermoproteales</taxon>
        <taxon>Thermoproteaceae</taxon>
        <taxon>Thermocladium</taxon>
    </lineage>
</organism>
<evidence type="ECO:0000313" key="10">
    <source>
        <dbReference type="EMBL" id="GGP18890.1"/>
    </source>
</evidence>
<dbReference type="PANTHER" id="PTHR22854:SF2">
    <property type="entry name" value="INDOLE-3-GLYCEROL-PHOSPHATE SYNTHASE"/>
    <property type="match status" value="1"/>
</dbReference>
<dbReference type="SUPFAM" id="SSF51366">
    <property type="entry name" value="Ribulose-phoshate binding barrel"/>
    <property type="match status" value="1"/>
</dbReference>
<gene>
    <name evidence="10" type="ORF">GCM10007981_00360</name>
</gene>
<dbReference type="UniPathway" id="UPA00035">
    <property type="reaction ID" value="UER00043"/>
</dbReference>
<reference evidence="10" key="1">
    <citation type="journal article" date="2014" name="Int. J. Syst. Evol. Microbiol.">
        <title>Complete genome sequence of Corynebacterium casei LMG S-19264T (=DSM 44701T), isolated from a smear-ripened cheese.</title>
        <authorList>
            <consortium name="US DOE Joint Genome Institute (JGI-PGF)"/>
            <person name="Walter F."/>
            <person name="Albersmeier A."/>
            <person name="Kalinowski J."/>
            <person name="Ruckert C."/>
        </authorList>
    </citation>
    <scope>NUCLEOTIDE SEQUENCE</scope>
    <source>
        <strain evidence="10">JCM 10088</strain>
    </source>
</reference>
<comment type="pathway">
    <text evidence="2">Amino-acid biosynthesis; L-tryptophan biosynthesis; L-tryptophan from chorismate: step 4/5.</text>
</comment>
<dbReference type="EC" id="4.1.1.48" evidence="3"/>
<accession>A0A830GS41</accession>
<evidence type="ECO:0000256" key="5">
    <source>
        <dbReference type="ARBA" id="ARBA00022793"/>
    </source>
</evidence>
<feature type="domain" description="Indole-3-glycerol phosphate synthase" evidence="9">
    <location>
        <begin position="34"/>
        <end position="238"/>
    </location>
</feature>
<dbReference type="AlphaFoldDB" id="A0A830GS41"/>
<evidence type="ECO:0000256" key="4">
    <source>
        <dbReference type="ARBA" id="ARBA00022605"/>
    </source>
</evidence>
<evidence type="ECO:0000256" key="6">
    <source>
        <dbReference type="ARBA" id="ARBA00022822"/>
    </source>
</evidence>
<dbReference type="GO" id="GO:0004425">
    <property type="term" value="F:indole-3-glycerol-phosphate synthase activity"/>
    <property type="evidence" value="ECO:0007669"/>
    <property type="project" value="UniProtKB-EC"/>
</dbReference>
<dbReference type="InterPro" id="IPR011060">
    <property type="entry name" value="RibuloseP-bd_barrel"/>
</dbReference>
<protein>
    <recommendedName>
        <fullName evidence="3">indole-3-glycerol-phosphate synthase</fullName>
        <ecNumber evidence="3">4.1.1.48</ecNumber>
    </recommendedName>
</protein>
<evidence type="ECO:0000313" key="11">
    <source>
        <dbReference type="Proteomes" id="UP000610960"/>
    </source>
</evidence>
<dbReference type="OrthoDB" id="15223at2157"/>
<dbReference type="RefSeq" id="WP_188595468.1">
    <property type="nucleotide sequence ID" value="NZ_BMNL01000001.1"/>
</dbReference>
<dbReference type="GO" id="GO:0004640">
    <property type="term" value="F:phosphoribosylanthranilate isomerase activity"/>
    <property type="evidence" value="ECO:0007669"/>
    <property type="project" value="TreeGrafter"/>
</dbReference>
<proteinExistence type="predicted"/>
<keyword evidence="8" id="KW-0456">Lyase</keyword>
<dbReference type="InterPro" id="IPR013798">
    <property type="entry name" value="Indole-3-glycerol_P_synth_dom"/>
</dbReference>
<name>A0A830GS41_9CREN</name>
<evidence type="ECO:0000256" key="7">
    <source>
        <dbReference type="ARBA" id="ARBA00023141"/>
    </source>
</evidence>
<evidence type="ECO:0000256" key="2">
    <source>
        <dbReference type="ARBA" id="ARBA00004696"/>
    </source>
</evidence>
<dbReference type="Pfam" id="PF00218">
    <property type="entry name" value="IGPS"/>
    <property type="match status" value="1"/>
</dbReference>
<evidence type="ECO:0000256" key="8">
    <source>
        <dbReference type="ARBA" id="ARBA00023239"/>
    </source>
</evidence>
<dbReference type="GO" id="GO:0000162">
    <property type="term" value="P:L-tryptophan biosynthetic process"/>
    <property type="evidence" value="ECO:0007669"/>
    <property type="project" value="UniProtKB-UniPathway"/>
</dbReference>
<evidence type="ECO:0000256" key="1">
    <source>
        <dbReference type="ARBA" id="ARBA00001633"/>
    </source>
</evidence>
<dbReference type="EMBL" id="BMNL01000001">
    <property type="protein sequence ID" value="GGP18890.1"/>
    <property type="molecule type" value="Genomic_DNA"/>
</dbReference>
<comment type="catalytic activity">
    <reaction evidence="1">
        <text>1-(2-carboxyphenylamino)-1-deoxy-D-ribulose 5-phosphate + H(+) = (1S,2R)-1-C-(indol-3-yl)glycerol 3-phosphate + CO2 + H2O</text>
        <dbReference type="Rhea" id="RHEA:23476"/>
        <dbReference type="ChEBI" id="CHEBI:15377"/>
        <dbReference type="ChEBI" id="CHEBI:15378"/>
        <dbReference type="ChEBI" id="CHEBI:16526"/>
        <dbReference type="ChEBI" id="CHEBI:58613"/>
        <dbReference type="ChEBI" id="CHEBI:58866"/>
        <dbReference type="EC" id="4.1.1.48"/>
    </reaction>
</comment>
<comment type="caution">
    <text evidence="10">The sequence shown here is derived from an EMBL/GenBank/DDBJ whole genome shotgun (WGS) entry which is preliminary data.</text>
</comment>
<evidence type="ECO:0000256" key="3">
    <source>
        <dbReference type="ARBA" id="ARBA00012362"/>
    </source>
</evidence>
<sequence>MGFLEDIVRLTRMRVEAESSKACAGDLRGEIIRANSDGRLGVIAEYKRMSPTGAVNLGVDPWSYFNSLRDRVVGFSVLTEPIFFAGNYLFVKIAAATGRPVLFKDFVVDRRQVDAAGELGASAVLIIYKALGPAERGDLVDYAGKKGLQVLLEVDNAADALAAVDEFPNALLGINSRNLDDLSVSLDGVVDAIRQVRGRADLIIAESGVSGRGDAERLASAGANAVLVGTALMRNPSLAGELGVRIHG</sequence>
<dbReference type="InterPro" id="IPR045186">
    <property type="entry name" value="Indole-3-glycerol_P_synth"/>
</dbReference>
<keyword evidence="11" id="KW-1185">Reference proteome</keyword>